<evidence type="ECO:0000259" key="7">
    <source>
        <dbReference type="Pfam" id="PF08281"/>
    </source>
</evidence>
<comment type="caution">
    <text evidence="8">The sequence shown here is derived from an EMBL/GenBank/DDBJ whole genome shotgun (WGS) entry which is preliminary data.</text>
</comment>
<dbReference type="GO" id="GO:0016987">
    <property type="term" value="F:sigma factor activity"/>
    <property type="evidence" value="ECO:0007669"/>
    <property type="project" value="UniProtKB-KW"/>
</dbReference>
<dbReference type="GO" id="GO:0006352">
    <property type="term" value="P:DNA-templated transcription initiation"/>
    <property type="evidence" value="ECO:0007669"/>
    <property type="project" value="InterPro"/>
</dbReference>
<keyword evidence="4" id="KW-0238">DNA-binding</keyword>
<evidence type="ECO:0000256" key="1">
    <source>
        <dbReference type="ARBA" id="ARBA00010641"/>
    </source>
</evidence>
<dbReference type="InterPro" id="IPR014284">
    <property type="entry name" value="RNA_pol_sigma-70_dom"/>
</dbReference>
<comment type="similarity">
    <text evidence="1">Belongs to the sigma-70 factor family. ECF subfamily.</text>
</comment>
<dbReference type="InterPro" id="IPR013249">
    <property type="entry name" value="RNA_pol_sigma70_r4_t2"/>
</dbReference>
<dbReference type="NCBIfam" id="TIGR02937">
    <property type="entry name" value="sigma70-ECF"/>
    <property type="match status" value="1"/>
</dbReference>
<keyword evidence="2" id="KW-0805">Transcription regulation</keyword>
<keyword evidence="9" id="KW-1185">Reference proteome</keyword>
<keyword evidence="3" id="KW-0731">Sigma factor</keyword>
<dbReference type="PANTHER" id="PTHR43133:SF58">
    <property type="entry name" value="ECF RNA POLYMERASE SIGMA FACTOR SIGD"/>
    <property type="match status" value="1"/>
</dbReference>
<dbReference type="InterPro" id="IPR007627">
    <property type="entry name" value="RNA_pol_sigma70_r2"/>
</dbReference>
<dbReference type="Gene3D" id="1.10.10.10">
    <property type="entry name" value="Winged helix-like DNA-binding domain superfamily/Winged helix DNA-binding domain"/>
    <property type="match status" value="1"/>
</dbReference>
<reference evidence="8" key="1">
    <citation type="submission" date="2022-05" db="EMBL/GenBank/DDBJ databases">
        <authorList>
            <person name="Pankratov T."/>
        </authorList>
    </citation>
    <scope>NUCLEOTIDE SEQUENCE</scope>
    <source>
        <strain evidence="8">BP6-180914</strain>
    </source>
</reference>
<evidence type="ECO:0000256" key="3">
    <source>
        <dbReference type="ARBA" id="ARBA00023082"/>
    </source>
</evidence>
<dbReference type="InterPro" id="IPR036388">
    <property type="entry name" value="WH-like_DNA-bd_sf"/>
</dbReference>
<evidence type="ECO:0000256" key="5">
    <source>
        <dbReference type="ARBA" id="ARBA00023163"/>
    </source>
</evidence>
<dbReference type="GO" id="GO:0003677">
    <property type="term" value="F:DNA binding"/>
    <property type="evidence" value="ECO:0007669"/>
    <property type="project" value="UniProtKB-KW"/>
</dbReference>
<dbReference type="Proteomes" id="UP001165667">
    <property type="component" value="Unassembled WGS sequence"/>
</dbReference>
<evidence type="ECO:0000313" key="8">
    <source>
        <dbReference type="EMBL" id="MCW6506650.1"/>
    </source>
</evidence>
<dbReference type="InterPro" id="IPR013324">
    <property type="entry name" value="RNA_pol_sigma_r3/r4-like"/>
</dbReference>
<dbReference type="InterPro" id="IPR013325">
    <property type="entry name" value="RNA_pol_sigma_r2"/>
</dbReference>
<organism evidence="8 9">
    <name type="scientific">Lichenifustis flavocetrariae</name>
    <dbReference type="NCBI Taxonomy" id="2949735"/>
    <lineage>
        <taxon>Bacteria</taxon>
        <taxon>Pseudomonadati</taxon>
        <taxon>Pseudomonadota</taxon>
        <taxon>Alphaproteobacteria</taxon>
        <taxon>Hyphomicrobiales</taxon>
        <taxon>Lichenihabitantaceae</taxon>
        <taxon>Lichenifustis</taxon>
    </lineage>
</organism>
<feature type="domain" description="RNA polymerase sigma-70 region 2" evidence="6">
    <location>
        <begin position="37"/>
        <end position="100"/>
    </location>
</feature>
<dbReference type="RefSeq" id="WP_282583003.1">
    <property type="nucleotide sequence ID" value="NZ_JAMOIM010000001.1"/>
</dbReference>
<dbReference type="PANTHER" id="PTHR43133">
    <property type="entry name" value="RNA POLYMERASE ECF-TYPE SIGMA FACTO"/>
    <property type="match status" value="1"/>
</dbReference>
<dbReference type="Pfam" id="PF08281">
    <property type="entry name" value="Sigma70_r4_2"/>
    <property type="match status" value="1"/>
</dbReference>
<name>A0AA42CKU3_9HYPH</name>
<evidence type="ECO:0000256" key="2">
    <source>
        <dbReference type="ARBA" id="ARBA00023015"/>
    </source>
</evidence>
<evidence type="ECO:0000259" key="6">
    <source>
        <dbReference type="Pfam" id="PF04542"/>
    </source>
</evidence>
<dbReference type="Gene3D" id="1.10.1740.10">
    <property type="match status" value="1"/>
</dbReference>
<sequence>MAAASQRAAELDGEWSAMMAAAQTGDRIAYERLLRGCTPLIRRVVMRQGVYADRADDVVQEVLLTIHRARQTYDPARSFSAWLCAIAQRRAIDALRRRGRQDRREVFAPLDYENHPDPSDARQHGMTESMQDASMRGAIDELPDGQREAIEMLALQQMSLDDAAIATGKTKGALKVNMHRALKTLRARFGGDLG</sequence>
<accession>A0AA42CKU3</accession>
<evidence type="ECO:0000256" key="4">
    <source>
        <dbReference type="ARBA" id="ARBA00023125"/>
    </source>
</evidence>
<proteinExistence type="inferred from homology"/>
<gene>
    <name evidence="8" type="ORF">M8523_01270</name>
</gene>
<dbReference type="SUPFAM" id="SSF88946">
    <property type="entry name" value="Sigma2 domain of RNA polymerase sigma factors"/>
    <property type="match status" value="1"/>
</dbReference>
<protein>
    <submittedName>
        <fullName evidence="8">Sigma-70 family RNA polymerase sigma factor</fullName>
    </submittedName>
</protein>
<dbReference type="Pfam" id="PF04542">
    <property type="entry name" value="Sigma70_r2"/>
    <property type="match status" value="1"/>
</dbReference>
<evidence type="ECO:0000313" key="9">
    <source>
        <dbReference type="Proteomes" id="UP001165667"/>
    </source>
</evidence>
<dbReference type="SUPFAM" id="SSF88659">
    <property type="entry name" value="Sigma3 and sigma4 domains of RNA polymerase sigma factors"/>
    <property type="match status" value="1"/>
</dbReference>
<dbReference type="AlphaFoldDB" id="A0AA42CKU3"/>
<dbReference type="InterPro" id="IPR039425">
    <property type="entry name" value="RNA_pol_sigma-70-like"/>
</dbReference>
<keyword evidence="5" id="KW-0804">Transcription</keyword>
<dbReference type="EMBL" id="JAMOIM010000001">
    <property type="protein sequence ID" value="MCW6506650.1"/>
    <property type="molecule type" value="Genomic_DNA"/>
</dbReference>
<feature type="domain" description="RNA polymerase sigma factor 70 region 4 type 2" evidence="7">
    <location>
        <begin position="136"/>
        <end position="185"/>
    </location>
</feature>